<feature type="transmembrane region" description="Helical" evidence="6">
    <location>
        <begin position="181"/>
        <end position="201"/>
    </location>
</feature>
<feature type="coiled-coil region" evidence="5">
    <location>
        <begin position="247"/>
        <end position="281"/>
    </location>
</feature>
<keyword evidence="4 6" id="KW-0472">Membrane</keyword>
<evidence type="ECO:0000256" key="5">
    <source>
        <dbReference type="SAM" id="Coils"/>
    </source>
</evidence>
<keyword evidence="8" id="KW-1185">Reference proteome</keyword>
<dbReference type="SUPFAM" id="SSF81324">
    <property type="entry name" value="Voltage-gated potassium channels"/>
    <property type="match status" value="1"/>
</dbReference>
<accession>L0DVG5</accession>
<feature type="transmembrane region" description="Helical" evidence="6">
    <location>
        <begin position="38"/>
        <end position="57"/>
    </location>
</feature>
<dbReference type="HOGENOM" id="CLU_073832_0_0_6"/>
<dbReference type="AlphaFoldDB" id="L0DVG5"/>
<reference evidence="7" key="1">
    <citation type="submission" date="2015-12" db="EMBL/GenBank/DDBJ databases">
        <authorList>
            <person name="Tikhonova T.V."/>
            <person name="Pavlov A.R."/>
            <person name="Beletsky A.V."/>
            <person name="Mardanov A.V."/>
            <person name="Sorokin D.Y."/>
            <person name="Ravin N.V."/>
            <person name="Popov V.O."/>
        </authorList>
    </citation>
    <scope>NUCLEOTIDE SEQUENCE</scope>
    <source>
        <strain evidence="7">DSM 14787</strain>
    </source>
</reference>
<dbReference type="EMBL" id="CP003989">
    <property type="protein sequence ID" value="AGA32970.1"/>
    <property type="molecule type" value="Genomic_DNA"/>
</dbReference>
<gene>
    <name evidence="7" type="ordered locus">TVNIR_1297</name>
</gene>
<evidence type="ECO:0000256" key="4">
    <source>
        <dbReference type="ARBA" id="ARBA00023136"/>
    </source>
</evidence>
<dbReference type="STRING" id="1255043.TVNIR_1297"/>
<keyword evidence="3 6" id="KW-1133">Transmembrane helix</keyword>
<dbReference type="eggNOG" id="ENOG5032PWK">
    <property type="taxonomic scope" value="Bacteria"/>
</dbReference>
<dbReference type="PATRIC" id="fig|1255043.3.peg.1310"/>
<proteinExistence type="predicted"/>
<dbReference type="KEGG" id="tni:TVNIR_1297"/>
<evidence type="ECO:0000256" key="2">
    <source>
        <dbReference type="ARBA" id="ARBA00022692"/>
    </source>
</evidence>
<dbReference type="Gene3D" id="1.20.120.350">
    <property type="entry name" value="Voltage-gated potassium channels. Chain C"/>
    <property type="match status" value="1"/>
</dbReference>
<dbReference type="InterPro" id="IPR027359">
    <property type="entry name" value="Volt_channel_dom_sf"/>
</dbReference>
<dbReference type="GO" id="GO:0034220">
    <property type="term" value="P:monoatomic ion transmembrane transport"/>
    <property type="evidence" value="ECO:0007669"/>
    <property type="project" value="UniProtKB-KW"/>
</dbReference>
<organism evidence="7 8">
    <name type="scientific">Thioalkalivibrio nitratireducens (strain DSM 14787 / UNIQEM 213 / ALEN2)</name>
    <dbReference type="NCBI Taxonomy" id="1255043"/>
    <lineage>
        <taxon>Bacteria</taxon>
        <taxon>Pseudomonadati</taxon>
        <taxon>Pseudomonadota</taxon>
        <taxon>Gammaproteobacteria</taxon>
        <taxon>Chromatiales</taxon>
        <taxon>Ectothiorhodospiraceae</taxon>
        <taxon>Thioalkalivibrio</taxon>
    </lineage>
</organism>
<evidence type="ECO:0000256" key="3">
    <source>
        <dbReference type="ARBA" id="ARBA00022989"/>
    </source>
</evidence>
<evidence type="ECO:0000256" key="1">
    <source>
        <dbReference type="ARBA" id="ARBA00004141"/>
    </source>
</evidence>
<comment type="subcellular location">
    <subcellularLocation>
        <location evidence="1">Membrane</location>
        <topology evidence="1">Multi-pass membrane protein</topology>
    </subcellularLocation>
</comment>
<protein>
    <submittedName>
        <fullName evidence="7">Potassium channel protein-like protein</fullName>
    </submittedName>
</protein>
<evidence type="ECO:0000313" key="7">
    <source>
        <dbReference type="EMBL" id="AGA32970.1"/>
    </source>
</evidence>
<keyword evidence="2 6" id="KW-0812">Transmembrane</keyword>
<keyword evidence="5" id="KW-0175">Coiled coil</keyword>
<dbReference type="Proteomes" id="UP000010809">
    <property type="component" value="Chromosome"/>
</dbReference>
<evidence type="ECO:0000256" key="6">
    <source>
        <dbReference type="SAM" id="Phobius"/>
    </source>
</evidence>
<sequence length="286" mass="32870">MFLVSLVMLLLLGLVLPHGGVSEDVSTRIWAVDSVRWALLACWILIVLESLPALISWRRDDARSARKRFLLVLLLPPLRVALSPHAPARWLWLPGVGWQQRDENLFHRLELGLAIPMLVVAFLILPVLVGEFLFHAEIESSPVLAWTLHTLTSVIWLAFALEFMVMISVAPKKLQYAREHWINLLIIVLPLVAFLRSLALFRALRLAKVSKIFQTVRLRVLLTRAYRIALLLNLLERVLARYPRYYLALLKAREERKQAELDDIRARIRDLEAQIARQENQPPTSG</sequence>
<dbReference type="GO" id="GO:0016020">
    <property type="term" value="C:membrane"/>
    <property type="evidence" value="ECO:0007669"/>
    <property type="project" value="UniProtKB-SubCell"/>
</dbReference>
<name>L0DVG5_THIND</name>
<feature type="transmembrane region" description="Helical" evidence="6">
    <location>
        <begin position="146"/>
        <end position="169"/>
    </location>
</feature>
<feature type="transmembrane region" description="Helical" evidence="6">
    <location>
        <begin position="113"/>
        <end position="134"/>
    </location>
</feature>
<evidence type="ECO:0000313" key="8">
    <source>
        <dbReference type="Proteomes" id="UP000010809"/>
    </source>
</evidence>